<dbReference type="InterPro" id="IPR039424">
    <property type="entry name" value="SBP_5"/>
</dbReference>
<keyword evidence="9" id="KW-1185">Reference proteome</keyword>
<dbReference type="PANTHER" id="PTHR30290">
    <property type="entry name" value="PERIPLASMIC BINDING COMPONENT OF ABC TRANSPORTER"/>
    <property type="match status" value="1"/>
</dbReference>
<keyword evidence="3" id="KW-0813">Transport</keyword>
<feature type="domain" description="Solute-binding protein family 5" evidence="7">
    <location>
        <begin position="96"/>
        <end position="459"/>
    </location>
</feature>
<proteinExistence type="inferred from homology"/>
<dbReference type="EMBL" id="JBHLUX010000019">
    <property type="protein sequence ID" value="MFC0470343.1"/>
    <property type="molecule type" value="Genomic_DNA"/>
</dbReference>
<dbReference type="InterPro" id="IPR000914">
    <property type="entry name" value="SBP_5_dom"/>
</dbReference>
<gene>
    <name evidence="8" type="ORF">ACFFHM_07340</name>
</gene>
<dbReference type="RefSeq" id="WP_335963930.1">
    <property type="nucleotide sequence ID" value="NZ_JAXBLX010000069.1"/>
</dbReference>
<evidence type="ECO:0000256" key="5">
    <source>
        <dbReference type="SAM" id="MobiDB-lite"/>
    </source>
</evidence>
<dbReference type="CDD" id="cd08499">
    <property type="entry name" value="PBP2_Ylib_like"/>
    <property type="match status" value="1"/>
</dbReference>
<dbReference type="Proteomes" id="UP001589838">
    <property type="component" value="Unassembled WGS sequence"/>
</dbReference>
<comment type="similarity">
    <text evidence="2">Belongs to the bacterial solute-binding protein 5 family.</text>
</comment>
<evidence type="ECO:0000313" key="8">
    <source>
        <dbReference type="EMBL" id="MFC0470343.1"/>
    </source>
</evidence>
<reference evidence="8 9" key="1">
    <citation type="submission" date="2024-09" db="EMBL/GenBank/DDBJ databases">
        <authorList>
            <person name="Sun Q."/>
            <person name="Mori K."/>
        </authorList>
    </citation>
    <scope>NUCLEOTIDE SEQUENCE [LARGE SCALE GENOMIC DNA]</scope>
    <source>
        <strain evidence="8 9">NCAIM B.02610</strain>
    </source>
</reference>
<dbReference type="PANTHER" id="PTHR30290:SF9">
    <property type="entry name" value="OLIGOPEPTIDE-BINDING PROTEIN APPA"/>
    <property type="match status" value="1"/>
</dbReference>
<evidence type="ECO:0000256" key="2">
    <source>
        <dbReference type="ARBA" id="ARBA00005695"/>
    </source>
</evidence>
<keyword evidence="4 6" id="KW-0732">Signal</keyword>
<evidence type="ECO:0000256" key="1">
    <source>
        <dbReference type="ARBA" id="ARBA00004193"/>
    </source>
</evidence>
<accession>A0ABV6KAJ6</accession>
<evidence type="ECO:0000256" key="6">
    <source>
        <dbReference type="SAM" id="SignalP"/>
    </source>
</evidence>
<organism evidence="8 9">
    <name type="scientific">Halalkalibacter kiskunsagensis</name>
    <dbReference type="NCBI Taxonomy" id="1548599"/>
    <lineage>
        <taxon>Bacteria</taxon>
        <taxon>Bacillati</taxon>
        <taxon>Bacillota</taxon>
        <taxon>Bacilli</taxon>
        <taxon>Bacillales</taxon>
        <taxon>Bacillaceae</taxon>
        <taxon>Halalkalibacter</taxon>
    </lineage>
</organism>
<feature type="signal peptide" evidence="6">
    <location>
        <begin position="1"/>
        <end position="25"/>
    </location>
</feature>
<dbReference type="PROSITE" id="PS51257">
    <property type="entry name" value="PROKAR_LIPOPROTEIN"/>
    <property type="match status" value="1"/>
</dbReference>
<evidence type="ECO:0000256" key="3">
    <source>
        <dbReference type="ARBA" id="ARBA00022448"/>
    </source>
</evidence>
<sequence length="542" mass="59521">MKVSKNSFFFLALVLAFSLFMTACASEPDATPEPAEGEDVGEGTEEATEAAAGGDLIIATLSDAVALDPHGSNDVPSGNVSTNIYETLVYYDENMELQEGLAESWEQVDELTLKFTLKEGIKFHDDSDFNAEVVKANIERITDPDIASQRAFLFNDIVEIEVLGDYEIQFKTSEPKASLIYNFAHSGGGMISSEAITADYEAMENGENPGSIINESPVGTGFFMFDSWDPGTQVKLVKNPDYWGDENAKLDSVTFKVVPEDLTRVAELETGAVHITEPLSPSDYSRVEGTDGMHVVESDSLSLSYIGFNTEKEPFNDPKVRQAISMAIDKEAVVEGVFNGVGVPAKGPLAPEVVGYDADVPSLEYDVEKAKELLAEAGYADGFSTTISTNDSRERMDLAEYTQAVLAEIGIDVSIDVVEWGAYLDKTANGQHDMFILGWSSATGDADYALAPLFHSDNVGAPGNRTFYKNDEVDALLESAEKEVDQDRRLELYKEVQELLVEEAPMIYIHHKIELNGVRDEVQGFWRHQNGYFQLRDVTVSE</sequence>
<name>A0ABV6KAJ6_9BACI</name>
<feature type="region of interest" description="Disordered" evidence="5">
    <location>
        <begin position="27"/>
        <end position="48"/>
    </location>
</feature>
<dbReference type="Gene3D" id="3.10.105.10">
    <property type="entry name" value="Dipeptide-binding Protein, Domain 3"/>
    <property type="match status" value="1"/>
</dbReference>
<evidence type="ECO:0000313" key="9">
    <source>
        <dbReference type="Proteomes" id="UP001589838"/>
    </source>
</evidence>
<evidence type="ECO:0000259" key="7">
    <source>
        <dbReference type="Pfam" id="PF00496"/>
    </source>
</evidence>
<comment type="caution">
    <text evidence="8">The sequence shown here is derived from an EMBL/GenBank/DDBJ whole genome shotgun (WGS) entry which is preliminary data.</text>
</comment>
<dbReference type="InterPro" id="IPR023765">
    <property type="entry name" value="SBP_5_CS"/>
</dbReference>
<dbReference type="Pfam" id="PF00496">
    <property type="entry name" value="SBP_bac_5"/>
    <property type="match status" value="1"/>
</dbReference>
<feature type="compositionally biased region" description="Acidic residues" evidence="5">
    <location>
        <begin position="35"/>
        <end position="48"/>
    </location>
</feature>
<comment type="subcellular location">
    <subcellularLocation>
        <location evidence="1">Cell membrane</location>
        <topology evidence="1">Lipid-anchor</topology>
    </subcellularLocation>
</comment>
<dbReference type="SUPFAM" id="SSF53850">
    <property type="entry name" value="Periplasmic binding protein-like II"/>
    <property type="match status" value="1"/>
</dbReference>
<dbReference type="PROSITE" id="PS01040">
    <property type="entry name" value="SBP_BACTERIAL_5"/>
    <property type="match status" value="1"/>
</dbReference>
<dbReference type="Gene3D" id="3.40.190.10">
    <property type="entry name" value="Periplasmic binding protein-like II"/>
    <property type="match status" value="1"/>
</dbReference>
<evidence type="ECO:0000256" key="4">
    <source>
        <dbReference type="ARBA" id="ARBA00022729"/>
    </source>
</evidence>
<dbReference type="PIRSF" id="PIRSF002741">
    <property type="entry name" value="MppA"/>
    <property type="match status" value="1"/>
</dbReference>
<protein>
    <submittedName>
        <fullName evidence="8">Glutathione ABC transporter substrate-binding protein</fullName>
    </submittedName>
</protein>
<dbReference type="InterPro" id="IPR030678">
    <property type="entry name" value="Peptide/Ni-bd"/>
</dbReference>
<feature type="chain" id="PRO_5047459607" evidence="6">
    <location>
        <begin position="26"/>
        <end position="542"/>
    </location>
</feature>
<dbReference type="Gene3D" id="3.90.76.10">
    <property type="entry name" value="Dipeptide-binding Protein, Domain 1"/>
    <property type="match status" value="1"/>
</dbReference>